<evidence type="ECO:0000313" key="2">
    <source>
        <dbReference type="Proteomes" id="UP000054498"/>
    </source>
</evidence>
<dbReference type="GeneID" id="25742525"/>
<dbReference type="RefSeq" id="XP_013897330.1">
    <property type="nucleotide sequence ID" value="XM_014041876.1"/>
</dbReference>
<reference evidence="1 2" key="1">
    <citation type="journal article" date="2013" name="BMC Genomics">
        <title>Reconstruction of the lipid metabolism for the microalga Monoraphidium neglectum from its genome sequence reveals characteristics suitable for biofuel production.</title>
        <authorList>
            <person name="Bogen C."/>
            <person name="Al-Dilaimi A."/>
            <person name="Albersmeier A."/>
            <person name="Wichmann J."/>
            <person name="Grundmann M."/>
            <person name="Rupp O."/>
            <person name="Lauersen K.J."/>
            <person name="Blifernez-Klassen O."/>
            <person name="Kalinowski J."/>
            <person name="Goesmann A."/>
            <person name="Mussgnug J.H."/>
            <person name="Kruse O."/>
        </authorList>
    </citation>
    <scope>NUCLEOTIDE SEQUENCE [LARGE SCALE GENOMIC DNA]</scope>
    <source>
        <strain evidence="1 2">SAG 48.87</strain>
    </source>
</reference>
<dbReference type="EMBL" id="KK102231">
    <property type="protein sequence ID" value="KIY98310.1"/>
    <property type="molecule type" value="Genomic_DNA"/>
</dbReference>
<proteinExistence type="predicted"/>
<organism evidence="1 2">
    <name type="scientific">Monoraphidium neglectum</name>
    <dbReference type="NCBI Taxonomy" id="145388"/>
    <lineage>
        <taxon>Eukaryota</taxon>
        <taxon>Viridiplantae</taxon>
        <taxon>Chlorophyta</taxon>
        <taxon>core chlorophytes</taxon>
        <taxon>Chlorophyceae</taxon>
        <taxon>CS clade</taxon>
        <taxon>Sphaeropleales</taxon>
        <taxon>Selenastraceae</taxon>
        <taxon>Monoraphidium</taxon>
    </lineage>
</organism>
<accession>A0A0D2MVD4</accession>
<protein>
    <submittedName>
        <fullName evidence="1">Uncharacterized protein</fullName>
    </submittedName>
</protein>
<dbReference type="Proteomes" id="UP000054498">
    <property type="component" value="Unassembled WGS sequence"/>
</dbReference>
<sequence>MVDAGRVNVPKSWQAALDKLPTTADVRAASSSPIVRGEVDYRALVAAVEKMDPSEFAGLDIDALAAQYSAAGARGR</sequence>
<name>A0A0D2MVD4_9CHLO</name>
<dbReference type="AlphaFoldDB" id="A0A0D2MVD4"/>
<gene>
    <name evidence="1" type="ORF">MNEG_9650</name>
</gene>
<evidence type="ECO:0000313" key="1">
    <source>
        <dbReference type="EMBL" id="KIY98310.1"/>
    </source>
</evidence>
<dbReference type="KEGG" id="mng:MNEG_9650"/>
<keyword evidence="2" id="KW-1185">Reference proteome</keyword>